<evidence type="ECO:0000256" key="15">
    <source>
        <dbReference type="ARBA" id="ARBA00052101"/>
    </source>
</evidence>
<dbReference type="AlphaFoldDB" id="A0A1H1V5U2"/>
<organism evidence="20 21">
    <name type="scientific">Corynebacterium timonense</name>
    <dbReference type="NCBI Taxonomy" id="441500"/>
    <lineage>
        <taxon>Bacteria</taxon>
        <taxon>Bacillati</taxon>
        <taxon>Actinomycetota</taxon>
        <taxon>Actinomycetes</taxon>
        <taxon>Mycobacteriales</taxon>
        <taxon>Corynebacteriaceae</taxon>
        <taxon>Corynebacterium</taxon>
    </lineage>
</organism>
<dbReference type="Pfam" id="PF00872">
    <property type="entry name" value="Transposase_mut"/>
    <property type="match status" value="1"/>
</dbReference>
<gene>
    <name evidence="20" type="ORF">SAMN04488539_2418</name>
</gene>
<evidence type="ECO:0000256" key="4">
    <source>
        <dbReference type="ARBA" id="ARBA00010961"/>
    </source>
</evidence>
<dbReference type="Proteomes" id="UP000182237">
    <property type="component" value="Chromosome I"/>
</dbReference>
<dbReference type="CDD" id="cd07769">
    <property type="entry name" value="ASKHA_NBD_FGGY_GK"/>
    <property type="match status" value="1"/>
</dbReference>
<dbReference type="EC" id="2.7.1.30" evidence="5"/>
<dbReference type="PANTHER" id="PTHR10196">
    <property type="entry name" value="SUGAR KINASE"/>
    <property type="match status" value="1"/>
</dbReference>
<keyword evidence="7 17" id="KW-0808">Transferase</keyword>
<name>A0A1H1V5U2_9CORY</name>
<evidence type="ECO:0000256" key="1">
    <source>
        <dbReference type="ARBA" id="ARBA00002190"/>
    </source>
</evidence>
<dbReference type="InterPro" id="IPR018485">
    <property type="entry name" value="FGGY_C"/>
</dbReference>
<evidence type="ECO:0000256" key="5">
    <source>
        <dbReference type="ARBA" id="ARBA00012099"/>
    </source>
</evidence>
<feature type="domain" description="Carbohydrate kinase FGGY C-terminal" evidence="19">
    <location>
        <begin position="361"/>
        <end position="550"/>
    </location>
</feature>
<dbReference type="GO" id="GO:0006072">
    <property type="term" value="P:glycerol-3-phosphate metabolic process"/>
    <property type="evidence" value="ECO:0007669"/>
    <property type="project" value="InterPro"/>
</dbReference>
<dbReference type="Pfam" id="PF02782">
    <property type="entry name" value="FGGY_C"/>
    <property type="match status" value="1"/>
</dbReference>
<dbReference type="STRING" id="1203190.GCA_000312345_02035"/>
<protein>
    <recommendedName>
        <fullName evidence="5">glycerol kinase</fullName>
        <ecNumber evidence="5">2.7.1.30</ecNumber>
    </recommendedName>
    <alternativeName>
        <fullName evidence="14">ATP:glycerol 3-phosphotransferase</fullName>
    </alternativeName>
</protein>
<dbReference type="Gene3D" id="3.30.420.40">
    <property type="match status" value="2"/>
</dbReference>
<dbReference type="PANTHER" id="PTHR10196:SF69">
    <property type="entry name" value="GLYCEROL KINASE"/>
    <property type="match status" value="1"/>
</dbReference>
<comment type="similarity">
    <text evidence="4">Belongs to the transposase mutator family.</text>
</comment>
<evidence type="ECO:0000256" key="7">
    <source>
        <dbReference type="ARBA" id="ARBA00022679"/>
    </source>
</evidence>
<comment type="catalytic activity">
    <reaction evidence="15">
        <text>glycerol + ATP = sn-glycerol 3-phosphate + ADP + H(+)</text>
        <dbReference type="Rhea" id="RHEA:21644"/>
        <dbReference type="ChEBI" id="CHEBI:15378"/>
        <dbReference type="ChEBI" id="CHEBI:17754"/>
        <dbReference type="ChEBI" id="CHEBI:30616"/>
        <dbReference type="ChEBI" id="CHEBI:57597"/>
        <dbReference type="ChEBI" id="CHEBI:456216"/>
        <dbReference type="EC" id="2.7.1.30"/>
    </reaction>
</comment>
<evidence type="ECO:0000313" key="20">
    <source>
        <dbReference type="EMBL" id="SDS79861.1"/>
    </source>
</evidence>
<evidence type="ECO:0000256" key="9">
    <source>
        <dbReference type="ARBA" id="ARBA00022777"/>
    </source>
</evidence>
<sequence>MSSTRSLSTQADSVCGADYATVSDTRTNHRNGYRYRDLDLRVGTIDARIPKLRHGSFFPSLAALAPLKGRTRPGHRLSHLLPHRGLYPGLDHVLRPGFPKLSAMPYIAAIDQGTTTTRVVVTTTAGRVVSQAQFEHAQIMPRRGWVEHDPVEIWRNTRRALAQALADKDIDESDIAALGITNQRETAVVWDKATGTPVYNAIVWQDTRTNHDGDVTRYLKKTGLLHNSYPAGPKWAWILDNVEGARERAERGELLAGTIDTWLIWNLTGGAKEPDTAVHFTDVTNASRTLLMDLNTLDWDEALCSEIGVPRAILPEIRASIGEFARVRHRGPFANTPITGVLGDQQAALYGQGCLGEGDAKMTYGTGLFMLLNTGGEVQYSDNGMLSTVAYQRAGQAPVYALEGSVAVGGSLIQWLRDQLGILRTAAESETLSRQVDDSAGVVIVPAFSGLFAPRWRPDARGVITGLTRFTDRRHIARAALEATCLQTLEVVRAMEQDAGMGIDELRVDGGMTDNDLLMQMQADVLGALVVRPGNIETTVMGAASAAGVGASLIEAPLPLGESTRWEPAMDGTERDGLVAAWQDAVQRSYGLG</sequence>
<evidence type="ECO:0000256" key="17">
    <source>
        <dbReference type="RuleBase" id="RU003733"/>
    </source>
</evidence>
<dbReference type="PROSITE" id="PS00445">
    <property type="entry name" value="FGGY_KINASES_2"/>
    <property type="match status" value="1"/>
</dbReference>
<proteinExistence type="inferred from homology"/>
<dbReference type="GO" id="GO:0004370">
    <property type="term" value="F:glycerol kinase activity"/>
    <property type="evidence" value="ECO:0007669"/>
    <property type="project" value="UniProtKB-EC"/>
</dbReference>
<dbReference type="GO" id="GO:0004803">
    <property type="term" value="F:transposase activity"/>
    <property type="evidence" value="ECO:0007669"/>
    <property type="project" value="InterPro"/>
</dbReference>
<evidence type="ECO:0000256" key="13">
    <source>
        <dbReference type="ARBA" id="ARBA00023172"/>
    </source>
</evidence>
<evidence type="ECO:0000256" key="11">
    <source>
        <dbReference type="ARBA" id="ARBA00022840"/>
    </source>
</evidence>
<comment type="pathway">
    <text evidence="2">Polyol metabolism; glycerol degradation via glycerol kinase pathway; sn-glycerol 3-phosphate from glycerol: step 1/1.</text>
</comment>
<dbReference type="InterPro" id="IPR005999">
    <property type="entry name" value="Glycerol_kin"/>
</dbReference>
<evidence type="ECO:0000256" key="8">
    <source>
        <dbReference type="ARBA" id="ARBA00022741"/>
    </source>
</evidence>
<dbReference type="InterPro" id="IPR018484">
    <property type="entry name" value="FGGY_N"/>
</dbReference>
<keyword evidence="10" id="KW-0319">Glycerol metabolism</keyword>
<dbReference type="GO" id="GO:0003677">
    <property type="term" value="F:DNA binding"/>
    <property type="evidence" value="ECO:0007669"/>
    <property type="project" value="UniProtKB-KW"/>
</dbReference>
<evidence type="ECO:0000256" key="14">
    <source>
        <dbReference type="ARBA" id="ARBA00043149"/>
    </source>
</evidence>
<keyword evidence="9 17" id="KW-0418">Kinase</keyword>
<dbReference type="GO" id="GO:0006313">
    <property type="term" value="P:DNA transposition"/>
    <property type="evidence" value="ECO:0007669"/>
    <property type="project" value="InterPro"/>
</dbReference>
<evidence type="ECO:0000256" key="16">
    <source>
        <dbReference type="ARBA" id="ARBA00054633"/>
    </source>
</evidence>
<dbReference type="EMBL" id="LT629765">
    <property type="protein sequence ID" value="SDS79861.1"/>
    <property type="molecule type" value="Genomic_DNA"/>
</dbReference>
<keyword evidence="11" id="KW-0067">ATP-binding</keyword>
<dbReference type="NCBIfam" id="NF000756">
    <property type="entry name" value="PRK00047.1"/>
    <property type="match status" value="1"/>
</dbReference>
<dbReference type="InterPro" id="IPR001207">
    <property type="entry name" value="Transposase_mutator"/>
</dbReference>
<dbReference type="InterPro" id="IPR043129">
    <property type="entry name" value="ATPase_NBD"/>
</dbReference>
<evidence type="ECO:0000256" key="6">
    <source>
        <dbReference type="ARBA" id="ARBA00022578"/>
    </source>
</evidence>
<evidence type="ECO:0000259" key="19">
    <source>
        <dbReference type="Pfam" id="PF02782"/>
    </source>
</evidence>
<keyword evidence="8" id="KW-0547">Nucleotide-binding</keyword>
<comment type="function">
    <text evidence="1">Required for the transposition of the insertion element.</text>
</comment>
<evidence type="ECO:0000259" key="18">
    <source>
        <dbReference type="Pfam" id="PF00370"/>
    </source>
</evidence>
<keyword evidence="13" id="KW-0233">DNA recombination</keyword>
<dbReference type="InterPro" id="IPR018483">
    <property type="entry name" value="Carb_kinase_FGGY_CS"/>
</dbReference>
<evidence type="ECO:0000313" key="21">
    <source>
        <dbReference type="Proteomes" id="UP000182237"/>
    </source>
</evidence>
<comment type="similarity">
    <text evidence="3 17">Belongs to the FGGY kinase family.</text>
</comment>
<dbReference type="GO" id="GO:0005829">
    <property type="term" value="C:cytosol"/>
    <property type="evidence" value="ECO:0007669"/>
    <property type="project" value="TreeGrafter"/>
</dbReference>
<dbReference type="PIRSF" id="PIRSF000538">
    <property type="entry name" value="GlpK"/>
    <property type="match status" value="1"/>
</dbReference>
<dbReference type="FunFam" id="3.30.420.40:FF:000007">
    <property type="entry name" value="Glycerol kinase"/>
    <property type="match status" value="1"/>
</dbReference>
<evidence type="ECO:0000256" key="3">
    <source>
        <dbReference type="ARBA" id="ARBA00009156"/>
    </source>
</evidence>
<dbReference type="GO" id="GO:0005524">
    <property type="term" value="F:ATP binding"/>
    <property type="evidence" value="ECO:0007669"/>
    <property type="project" value="UniProtKB-KW"/>
</dbReference>
<keyword evidence="6" id="KW-0815">Transposition</keyword>
<keyword evidence="21" id="KW-1185">Reference proteome</keyword>
<evidence type="ECO:0000256" key="10">
    <source>
        <dbReference type="ARBA" id="ARBA00022798"/>
    </source>
</evidence>
<dbReference type="eggNOG" id="COG0554">
    <property type="taxonomic scope" value="Bacteria"/>
</dbReference>
<feature type="domain" description="Carbohydrate kinase FGGY N-terminal" evidence="18">
    <location>
        <begin position="106"/>
        <end position="351"/>
    </location>
</feature>
<accession>A0A1H1V5U2</accession>
<dbReference type="InterPro" id="IPR000577">
    <property type="entry name" value="Carb_kinase_FGGY"/>
</dbReference>
<dbReference type="NCBIfam" id="TIGR01311">
    <property type="entry name" value="glycerol_kin"/>
    <property type="match status" value="1"/>
</dbReference>
<dbReference type="GO" id="GO:0019563">
    <property type="term" value="P:glycerol catabolic process"/>
    <property type="evidence" value="ECO:0007669"/>
    <property type="project" value="TreeGrafter"/>
</dbReference>
<dbReference type="SUPFAM" id="SSF53067">
    <property type="entry name" value="Actin-like ATPase domain"/>
    <property type="match status" value="2"/>
</dbReference>
<keyword evidence="12" id="KW-0238">DNA-binding</keyword>
<evidence type="ECO:0000256" key="2">
    <source>
        <dbReference type="ARBA" id="ARBA00005190"/>
    </source>
</evidence>
<dbReference type="FunFam" id="3.30.420.40:FF:000008">
    <property type="entry name" value="Glycerol kinase"/>
    <property type="match status" value="1"/>
</dbReference>
<reference evidence="20 21" key="1">
    <citation type="submission" date="2016-10" db="EMBL/GenBank/DDBJ databases">
        <authorList>
            <person name="de Groot N.N."/>
        </authorList>
    </citation>
    <scope>NUCLEOTIDE SEQUENCE [LARGE SCALE GENOMIC DNA]</scope>
    <source>
        <strain evidence="20 21">DSM 45434</strain>
    </source>
</reference>
<evidence type="ECO:0000256" key="12">
    <source>
        <dbReference type="ARBA" id="ARBA00023125"/>
    </source>
</evidence>
<dbReference type="Pfam" id="PF00370">
    <property type="entry name" value="FGGY_N"/>
    <property type="match status" value="1"/>
</dbReference>
<comment type="function">
    <text evidence="16">Key enzyme in the regulation of glycerol uptake and metabolism. Catalyzes the phosphorylation of glycerol to yield sn-glycerol 3-phosphate.</text>
</comment>